<dbReference type="InterPro" id="IPR029058">
    <property type="entry name" value="AB_hydrolase_fold"/>
</dbReference>
<evidence type="ECO:0000256" key="1">
    <source>
        <dbReference type="ARBA" id="ARBA00005964"/>
    </source>
</evidence>
<feature type="domain" description="Carboxylesterase type B" evidence="7">
    <location>
        <begin position="22"/>
        <end position="523"/>
    </location>
</feature>
<accession>A0A1L8DJ96</accession>
<name>A0A1L8DJ96_9DIPT</name>
<feature type="chain" id="PRO_5011834177" description="Carboxylic ester hydrolase" evidence="6">
    <location>
        <begin position="19"/>
        <end position="564"/>
    </location>
</feature>
<feature type="signal peptide" evidence="6">
    <location>
        <begin position="1"/>
        <end position="18"/>
    </location>
</feature>
<keyword evidence="6" id="KW-0732">Signal</keyword>
<dbReference type="EC" id="3.1.1.-" evidence="6"/>
<dbReference type="EMBL" id="GFDF01007561">
    <property type="protein sequence ID" value="JAV06523.1"/>
    <property type="molecule type" value="Transcribed_RNA"/>
</dbReference>
<evidence type="ECO:0000256" key="5">
    <source>
        <dbReference type="ARBA" id="ARBA00023180"/>
    </source>
</evidence>
<dbReference type="SUPFAM" id="SSF53474">
    <property type="entry name" value="alpha/beta-Hydrolases"/>
    <property type="match status" value="1"/>
</dbReference>
<keyword evidence="4" id="KW-1015">Disulfide bond</keyword>
<dbReference type="Pfam" id="PF00135">
    <property type="entry name" value="COesterase"/>
    <property type="match status" value="1"/>
</dbReference>
<reference evidence="8" key="1">
    <citation type="submission" date="2016-12" db="EMBL/GenBank/DDBJ databases">
        <title>An insight into the sialome and mialome of the sand fly, Nyssomyia neivai.</title>
        <authorList>
            <person name="Sebastian V."/>
            <person name="Goulart T.M."/>
            <person name="Oliveira W."/>
            <person name="Calvo E."/>
            <person name="Oliveira L.F."/>
            <person name="Pinto M.C."/>
            <person name="Rosselino A.M."/>
            <person name="Ribeiro J.M."/>
        </authorList>
    </citation>
    <scope>NUCLEOTIDE SEQUENCE</scope>
</reference>
<keyword evidence="2" id="KW-0719">Serine esterase</keyword>
<dbReference type="InterPro" id="IPR019826">
    <property type="entry name" value="Carboxylesterase_B_AS"/>
</dbReference>
<dbReference type="PROSITE" id="PS00122">
    <property type="entry name" value="CARBOXYLESTERASE_B_1"/>
    <property type="match status" value="1"/>
</dbReference>
<protein>
    <recommendedName>
        <fullName evidence="6">Carboxylic ester hydrolase</fullName>
        <ecNumber evidence="6">3.1.1.-</ecNumber>
    </recommendedName>
</protein>
<evidence type="ECO:0000256" key="2">
    <source>
        <dbReference type="ARBA" id="ARBA00022487"/>
    </source>
</evidence>
<keyword evidence="5" id="KW-0325">Glycoprotein</keyword>
<comment type="similarity">
    <text evidence="1 6">Belongs to the type-B carboxylesterase/lipase family.</text>
</comment>
<dbReference type="PANTHER" id="PTHR43142:SF1">
    <property type="entry name" value="CARBOXYLIC ESTER HYDROLASE"/>
    <property type="match status" value="1"/>
</dbReference>
<proteinExistence type="inferred from homology"/>
<keyword evidence="3 6" id="KW-0378">Hydrolase</keyword>
<dbReference type="PANTHER" id="PTHR43142">
    <property type="entry name" value="CARBOXYLIC ESTER HYDROLASE"/>
    <property type="match status" value="1"/>
</dbReference>
<evidence type="ECO:0000256" key="3">
    <source>
        <dbReference type="ARBA" id="ARBA00022801"/>
    </source>
</evidence>
<dbReference type="GO" id="GO:0052689">
    <property type="term" value="F:carboxylic ester hydrolase activity"/>
    <property type="evidence" value="ECO:0007669"/>
    <property type="project" value="UniProtKB-KW"/>
</dbReference>
<dbReference type="InterPro" id="IPR002018">
    <property type="entry name" value="CarbesteraseB"/>
</dbReference>
<evidence type="ECO:0000313" key="8">
    <source>
        <dbReference type="EMBL" id="JAV06523.1"/>
    </source>
</evidence>
<evidence type="ECO:0000256" key="4">
    <source>
        <dbReference type="ARBA" id="ARBA00023157"/>
    </source>
</evidence>
<dbReference type="AlphaFoldDB" id="A0A1L8DJ96"/>
<sequence>MHFGRGVIFLVIVVAIQAQEEVIVKISNGPIRGVQSGKIFSFKGIPYAEPPVGEKRFEPVEINREKWSEVRDATEYGSMCIQMSHFTYADDAKIQGDEDCLTINIFTTSLDIGKRLPVFVFIHGGAFMFGEGALFEPVRLLEEQDAVFATINYRVGAMGFLSTEDEVVPGNMGLKDQVIALKWIKENIHLFGGDPTSVTLTGLSAGGASVHLHYFSQQSTGLFHRGFSQSGCALNPWVLAENSKSKVTTIAVKLGCPVRDNTKMIQCLKSKPADKVVQGARLFMPWLYNPFSPFGVVIEKKGSRPFLTEHPEDLMRTGKVAQLPWIVSLTDSEGLYPVGDFVNPPSKLEELNEKWNELAPALLDFQGTVAEKDQETVAQIVRQFYLKKEEINEDTVPKLTNIFSDRLFDSGISLSARIHGQKIQSPVYLVYYTYQAIYGVHHAFAPEFEFKGAGHGDEVLIMYKTPIRAEPLTVDEEEIVKLYADFLISFATEERPKMGKVSLIPVDGKEIHMPVLHIKNPKNITIERTIGFGNEKFWYSLPIAEYTKWNAHNAPKKPSQRTEL</sequence>
<evidence type="ECO:0000259" key="7">
    <source>
        <dbReference type="Pfam" id="PF00135"/>
    </source>
</evidence>
<dbReference type="Gene3D" id="3.40.50.1820">
    <property type="entry name" value="alpha/beta hydrolase"/>
    <property type="match status" value="1"/>
</dbReference>
<evidence type="ECO:0000256" key="6">
    <source>
        <dbReference type="RuleBase" id="RU361235"/>
    </source>
</evidence>
<organism evidence="8">
    <name type="scientific">Nyssomyia neivai</name>
    <dbReference type="NCBI Taxonomy" id="330878"/>
    <lineage>
        <taxon>Eukaryota</taxon>
        <taxon>Metazoa</taxon>
        <taxon>Ecdysozoa</taxon>
        <taxon>Arthropoda</taxon>
        <taxon>Hexapoda</taxon>
        <taxon>Insecta</taxon>
        <taxon>Pterygota</taxon>
        <taxon>Neoptera</taxon>
        <taxon>Endopterygota</taxon>
        <taxon>Diptera</taxon>
        <taxon>Nematocera</taxon>
        <taxon>Psychodoidea</taxon>
        <taxon>Psychodidae</taxon>
        <taxon>Nyssomyia</taxon>
    </lineage>
</organism>